<gene>
    <name evidence="8" type="ORF">GRFL_0041</name>
</gene>
<dbReference type="InterPro" id="IPR003838">
    <property type="entry name" value="ABC3_permease_C"/>
</dbReference>
<dbReference type="InterPro" id="IPR025857">
    <property type="entry name" value="MacB_PCD"/>
</dbReference>
<name>A0A1L7I0T0_9FLAO</name>
<dbReference type="Pfam" id="PF12704">
    <property type="entry name" value="MacB_PCD"/>
    <property type="match status" value="1"/>
</dbReference>
<evidence type="ECO:0000313" key="9">
    <source>
        <dbReference type="Proteomes" id="UP000186230"/>
    </source>
</evidence>
<organism evidence="8 9">
    <name type="scientific">Christiangramia flava JLT2011</name>
    <dbReference type="NCBI Taxonomy" id="1229726"/>
    <lineage>
        <taxon>Bacteria</taxon>
        <taxon>Pseudomonadati</taxon>
        <taxon>Bacteroidota</taxon>
        <taxon>Flavobacteriia</taxon>
        <taxon>Flavobacteriales</taxon>
        <taxon>Flavobacteriaceae</taxon>
        <taxon>Christiangramia</taxon>
    </lineage>
</organism>
<dbReference type="PANTHER" id="PTHR30287">
    <property type="entry name" value="MEMBRANE COMPONENT OF PREDICTED ABC SUPERFAMILY METABOLITE UPTAKE TRANSPORTER"/>
    <property type="match status" value="1"/>
</dbReference>
<dbReference type="KEGG" id="gfl:GRFL_0041"/>
<dbReference type="Pfam" id="PF02687">
    <property type="entry name" value="FtsX"/>
    <property type="match status" value="2"/>
</dbReference>
<protein>
    <submittedName>
        <fullName evidence="8">ABC transporter, permease protein, putative</fullName>
    </submittedName>
</protein>
<dbReference type="STRING" id="1229726.GRFL_0041"/>
<evidence type="ECO:0000256" key="5">
    <source>
        <dbReference type="ARBA" id="ARBA00023136"/>
    </source>
</evidence>
<feature type="domain" description="ABC3 transporter permease C-terminal" evidence="6">
    <location>
        <begin position="724"/>
        <end position="839"/>
    </location>
</feature>
<evidence type="ECO:0000313" key="8">
    <source>
        <dbReference type="EMBL" id="APU66765.1"/>
    </source>
</evidence>
<keyword evidence="2" id="KW-1003">Cell membrane</keyword>
<reference evidence="8 9" key="1">
    <citation type="submission" date="2016-07" db="EMBL/GenBank/DDBJ databases">
        <title>Multi-omics approach to identify versatile polysaccharide utilization systems of a marine flavobacterium Gramella flava.</title>
        <authorList>
            <person name="Tang K."/>
        </authorList>
    </citation>
    <scope>NUCLEOTIDE SEQUENCE [LARGE SCALE GENOMIC DNA]</scope>
    <source>
        <strain evidence="8 9">JLT2011</strain>
    </source>
</reference>
<evidence type="ECO:0000259" key="7">
    <source>
        <dbReference type="Pfam" id="PF12704"/>
    </source>
</evidence>
<accession>A0A1L7I0T0</accession>
<dbReference type="RefSeq" id="WP_236995844.1">
    <property type="nucleotide sequence ID" value="NZ_AMRU01000010.1"/>
</dbReference>
<evidence type="ECO:0000256" key="4">
    <source>
        <dbReference type="ARBA" id="ARBA00022989"/>
    </source>
</evidence>
<dbReference type="InterPro" id="IPR038766">
    <property type="entry name" value="Membrane_comp_ABC_pdt"/>
</dbReference>
<evidence type="ECO:0000256" key="2">
    <source>
        <dbReference type="ARBA" id="ARBA00022475"/>
    </source>
</evidence>
<keyword evidence="9" id="KW-1185">Reference proteome</keyword>
<keyword evidence="5" id="KW-0472">Membrane</keyword>
<dbReference type="AlphaFoldDB" id="A0A1L7I0T0"/>
<evidence type="ECO:0000256" key="1">
    <source>
        <dbReference type="ARBA" id="ARBA00004651"/>
    </source>
</evidence>
<dbReference type="GO" id="GO:0005886">
    <property type="term" value="C:plasma membrane"/>
    <property type="evidence" value="ECO:0007669"/>
    <property type="project" value="UniProtKB-SubCell"/>
</dbReference>
<dbReference type="Proteomes" id="UP000186230">
    <property type="component" value="Chromosome"/>
</dbReference>
<dbReference type="EMBL" id="CP016359">
    <property type="protein sequence ID" value="APU66765.1"/>
    <property type="molecule type" value="Genomic_DNA"/>
</dbReference>
<proteinExistence type="predicted"/>
<keyword evidence="4" id="KW-1133">Transmembrane helix</keyword>
<evidence type="ECO:0000259" key="6">
    <source>
        <dbReference type="Pfam" id="PF02687"/>
    </source>
</evidence>
<feature type="domain" description="ABC3 transporter permease C-terminal" evidence="6">
    <location>
        <begin position="266"/>
        <end position="374"/>
    </location>
</feature>
<keyword evidence="3" id="KW-0812">Transmembrane</keyword>
<feature type="domain" description="MacB-like periplasmic core" evidence="7">
    <location>
        <begin position="31"/>
        <end position="233"/>
    </location>
</feature>
<sequence>MAENFNHTAGFSWLWKMAWRDARASFGKLGLFMAFIVLGIAAVVSIHSFGENLKDNIALQSKSLMGADYIIDSDQPITEKVSHIIDSLGGADASETSFSSMILFPSNGKTKLMDLRGISGGFPFYGKIETTQNDPVDFQQQNAALVDATTMLQFGLKPGDSIKFGNVTLPILGRLKSIPGSSSIFSSIAPPVLVPEYAVKSSGLIQTGSRIDYNYYFQARAGQDMKELDEKLDPVLDIENADIDTHTATSERLGRRYENFGKFLNLVAFIALLMGCIGIASSIHLYIKSKLRSVAVLKCLGVSRKQSFLIFLIQIALIGLLGGVAGTTLGVLLQQLFPAIIGNLLPFEVEITLVPEAILMGISLGFFLSLLFALQSLVGTLYVSPLEALRVINDRKNASLRARLAILLAIFVFIYLFSYFLLGDWKFAGYFVLSLLVIFGILTGTSQLFIVSVKRFFPKKASFIARQSLLNLFRPNNQTLMLVLSIGLGTFLISTLYFSRGILLKEASLDAQANSPNLILLDVQTEQAKNVSETITAEGLPVLDEIPIVTMRVAELNGKTTQELKNDSTSTINRWILNHEFRTTFRDSIIASEEIVEGRWISSFDGEGTIPVSASEDFAKDAEVSLGDTVIFNVQGVLMPTRISSLRKVDWGRVQLNFSLVFPAGALEQAPQFKVFTTKAANESQSASLQQQIVKNFPNISILDLRQILSLVEDILGKIAWLVNFMAFFCIATGIIVLIGAVRTSKYQRIKESVLLRTLGAQSGQILKIVSLEYIYLGLLGSLAGILLALVAGFLMAYFLFQSVFIPSLIPFVVIVPAICALVWLIGIFNSLEVIKSPPLQVLRKQN</sequence>
<comment type="subcellular location">
    <subcellularLocation>
        <location evidence="1">Cell membrane</location>
        <topology evidence="1">Multi-pass membrane protein</topology>
    </subcellularLocation>
</comment>
<dbReference type="PANTHER" id="PTHR30287:SF1">
    <property type="entry name" value="INNER MEMBRANE PROTEIN"/>
    <property type="match status" value="1"/>
</dbReference>
<evidence type="ECO:0000256" key="3">
    <source>
        <dbReference type="ARBA" id="ARBA00022692"/>
    </source>
</evidence>